<evidence type="ECO:0000313" key="6">
    <source>
        <dbReference type="EMBL" id="RJO75099.1"/>
    </source>
</evidence>
<evidence type="ECO:0000256" key="2">
    <source>
        <dbReference type="ARBA" id="ARBA00022777"/>
    </source>
</evidence>
<dbReference type="Pfam" id="PF07730">
    <property type="entry name" value="HisKA_3"/>
    <property type="match status" value="1"/>
</dbReference>
<dbReference type="InterPro" id="IPR011712">
    <property type="entry name" value="Sig_transdc_His_kin_sub3_dim/P"/>
</dbReference>
<keyword evidence="2" id="KW-0418">Kinase</keyword>
<keyword evidence="4" id="KW-0812">Transmembrane</keyword>
<keyword evidence="7" id="KW-1185">Reference proteome</keyword>
<feature type="domain" description="Signal transduction histidine kinase subgroup 3 dimerisation and phosphoacceptor" evidence="5">
    <location>
        <begin position="436"/>
        <end position="494"/>
    </location>
</feature>
<evidence type="ECO:0000256" key="3">
    <source>
        <dbReference type="ARBA" id="ARBA00023012"/>
    </source>
</evidence>
<dbReference type="PANTHER" id="PTHR24421">
    <property type="entry name" value="NITRATE/NITRITE SENSOR PROTEIN NARX-RELATED"/>
    <property type="match status" value="1"/>
</dbReference>
<dbReference type="SUPFAM" id="SSF55874">
    <property type="entry name" value="ATPase domain of HSP90 chaperone/DNA topoisomerase II/histidine kinase"/>
    <property type="match status" value="1"/>
</dbReference>
<accession>A0A3A4JWZ8</accession>
<feature type="transmembrane region" description="Helical" evidence="4">
    <location>
        <begin position="107"/>
        <end position="134"/>
    </location>
</feature>
<dbReference type="InterPro" id="IPR050482">
    <property type="entry name" value="Sensor_HK_TwoCompSys"/>
</dbReference>
<comment type="caution">
    <text evidence="6">The sequence shown here is derived from an EMBL/GenBank/DDBJ whole genome shotgun (WGS) entry which is preliminary data.</text>
</comment>
<dbReference type="Proteomes" id="UP000266677">
    <property type="component" value="Unassembled WGS sequence"/>
</dbReference>
<proteinExistence type="predicted"/>
<dbReference type="PANTHER" id="PTHR24421:SF63">
    <property type="entry name" value="SENSOR HISTIDINE KINASE DESK"/>
    <property type="match status" value="1"/>
</dbReference>
<gene>
    <name evidence="6" type="ORF">D5S18_17125</name>
</gene>
<keyword evidence="4" id="KW-0472">Membrane</keyword>
<keyword evidence="4" id="KW-1133">Transmembrane helix</keyword>
<feature type="transmembrane region" description="Helical" evidence="4">
    <location>
        <begin position="81"/>
        <end position="101"/>
    </location>
</feature>
<dbReference type="Gene3D" id="3.30.565.10">
    <property type="entry name" value="Histidine kinase-like ATPase, C-terminal domain"/>
    <property type="match status" value="1"/>
</dbReference>
<reference evidence="6 7" key="1">
    <citation type="submission" date="2018-09" db="EMBL/GenBank/DDBJ databases">
        <title>YIM PH21274 draft genome.</title>
        <authorList>
            <person name="Miao C."/>
        </authorList>
    </citation>
    <scope>NUCLEOTIDE SEQUENCE [LARGE SCALE GENOMIC DNA]</scope>
    <source>
        <strain evidence="6 7">YIM PH 21724</strain>
    </source>
</reference>
<dbReference type="GO" id="GO:0016020">
    <property type="term" value="C:membrane"/>
    <property type="evidence" value="ECO:0007669"/>
    <property type="project" value="InterPro"/>
</dbReference>
<evidence type="ECO:0000256" key="1">
    <source>
        <dbReference type="ARBA" id="ARBA00022679"/>
    </source>
</evidence>
<evidence type="ECO:0000313" key="7">
    <source>
        <dbReference type="Proteomes" id="UP000266677"/>
    </source>
</evidence>
<dbReference type="GO" id="GO:0046983">
    <property type="term" value="F:protein dimerization activity"/>
    <property type="evidence" value="ECO:0007669"/>
    <property type="project" value="InterPro"/>
</dbReference>
<feature type="transmembrane region" description="Helical" evidence="4">
    <location>
        <begin position="146"/>
        <end position="167"/>
    </location>
</feature>
<evidence type="ECO:0000256" key="4">
    <source>
        <dbReference type="SAM" id="Phobius"/>
    </source>
</evidence>
<evidence type="ECO:0000259" key="5">
    <source>
        <dbReference type="Pfam" id="PF07730"/>
    </source>
</evidence>
<sequence length="630" mass="68170">MHNPQQKMRAAEVRVRRWPRPQWVLVGALLLLGVLGRVANLMDAVANPGRPPWVPVLGVSAIVSAFAVLALIQLRWWRPQVLLVLLAVLVYGPYAIIGEVWGPLSGLMGAALLLTLSAPVSWVLAAVAVVAELALYHWPGTPMFRLLGIVAFLGINVTITHFAPVYMARQLDEMDREKEWLAAHSVAVERQDMTARLSRTLGADLMSILHALRETQQAPTRAGLEWIAELSRAALDRARSIADVRHVDPPPLPVNERTALSSRLAWWFFVSVLVDNSIIVLFDTATYNTEHSPIWLLSILVGLSGALQLYHGAPRPDGSTPLAWRWTLPIHLALGASLAFLPVHPSPDVLTPPVVLVLGACVVRMRRGWAWGLPALATALFPFLLPAGTSLASILNWCCLPYASTILVYSLCRIPPVTRQLAQTRAQAARTAVVTERLRVARDVHDLLGRALAGITLKAELAARLLERDTAAARAEIAELAPMADSALAELRAIPDGATRASFAEELTSARGVLEAAGSQVAVEHSPTPAGHDQLLAVVLREAVTNVVRHSRAERTSILLTTDEDGTRLHITNDHPSPVCEDGRTGTGLTNLTLRLTAVGGRLTADRGPHTFTLMVALPVDQSQPASCAI</sequence>
<protein>
    <recommendedName>
        <fullName evidence="5">Signal transduction histidine kinase subgroup 3 dimerisation and phosphoacceptor domain-containing protein</fullName>
    </recommendedName>
</protein>
<organism evidence="6 7">
    <name type="scientific">Nocardia panacis</name>
    <dbReference type="NCBI Taxonomy" id="2340916"/>
    <lineage>
        <taxon>Bacteria</taxon>
        <taxon>Bacillati</taxon>
        <taxon>Actinomycetota</taxon>
        <taxon>Actinomycetes</taxon>
        <taxon>Mycobacteriales</taxon>
        <taxon>Nocardiaceae</taxon>
        <taxon>Nocardia</taxon>
    </lineage>
</organism>
<dbReference type="GO" id="GO:0000155">
    <property type="term" value="F:phosphorelay sensor kinase activity"/>
    <property type="evidence" value="ECO:0007669"/>
    <property type="project" value="InterPro"/>
</dbReference>
<dbReference type="InterPro" id="IPR036890">
    <property type="entry name" value="HATPase_C_sf"/>
</dbReference>
<dbReference type="EMBL" id="QZFU01000019">
    <property type="protein sequence ID" value="RJO75099.1"/>
    <property type="molecule type" value="Genomic_DNA"/>
</dbReference>
<dbReference type="CDD" id="cd16917">
    <property type="entry name" value="HATPase_UhpB-NarQ-NarX-like"/>
    <property type="match status" value="1"/>
</dbReference>
<dbReference type="AlphaFoldDB" id="A0A3A4JWZ8"/>
<dbReference type="Gene3D" id="1.20.5.1930">
    <property type="match status" value="1"/>
</dbReference>
<keyword evidence="1" id="KW-0808">Transferase</keyword>
<feature type="transmembrane region" description="Helical" evidence="4">
    <location>
        <begin position="54"/>
        <end position="74"/>
    </location>
</feature>
<keyword evidence="3" id="KW-0902">Two-component regulatory system</keyword>
<name>A0A3A4JWZ8_9NOCA</name>